<evidence type="ECO:0000313" key="3">
    <source>
        <dbReference type="Proteomes" id="UP000800092"/>
    </source>
</evidence>
<proteinExistence type="predicted"/>
<feature type="compositionally biased region" description="Acidic residues" evidence="1">
    <location>
        <begin position="100"/>
        <end position="113"/>
    </location>
</feature>
<feature type="region of interest" description="Disordered" evidence="1">
    <location>
        <begin position="221"/>
        <end position="253"/>
    </location>
</feature>
<gene>
    <name evidence="2" type="ORF">EV356DRAFT_575272</name>
</gene>
<sequence>MLGKRGHSDFEECSFGLQEPGKKLRLQLFNQDAPYNASETLPFRFSASPESHLTVTPGADDMMTPMLARGEHESSMPTESLAFPRGWRSPPSPSGSGDLPDLEMDDDDNDSDVEIAGSQPPQSPRPWARPTLPLSRPSLPHCPSANDCNQLGGRIPTPIYSTFNMDSPGAPPKGLGISSKPAPLNPIHINRLRLESDRPLPSPIKEDLNSPARLTANQFSKLGVHDEDEEMEMDCPGPEPRSPGIRSGRARSGAFTEKKRFAMGYRSDCIKCQTRVPGHFSHFLPE</sequence>
<accession>A0A6A6HDX5</accession>
<feature type="region of interest" description="Disordered" evidence="1">
    <location>
        <begin position="47"/>
        <end position="138"/>
    </location>
</feature>
<dbReference type="Proteomes" id="UP000800092">
    <property type="component" value="Unassembled WGS sequence"/>
</dbReference>
<organism evidence="2 3">
    <name type="scientific">Viridothelium virens</name>
    <name type="common">Speckled blister lichen</name>
    <name type="synonym">Trypethelium virens</name>
    <dbReference type="NCBI Taxonomy" id="1048519"/>
    <lineage>
        <taxon>Eukaryota</taxon>
        <taxon>Fungi</taxon>
        <taxon>Dikarya</taxon>
        <taxon>Ascomycota</taxon>
        <taxon>Pezizomycotina</taxon>
        <taxon>Dothideomycetes</taxon>
        <taxon>Dothideomycetes incertae sedis</taxon>
        <taxon>Trypetheliales</taxon>
        <taxon>Trypetheliaceae</taxon>
        <taxon>Viridothelium</taxon>
    </lineage>
</organism>
<name>A0A6A6HDX5_VIRVR</name>
<dbReference type="EMBL" id="ML991787">
    <property type="protein sequence ID" value="KAF2236048.1"/>
    <property type="molecule type" value="Genomic_DNA"/>
</dbReference>
<keyword evidence="3" id="KW-1185">Reference proteome</keyword>
<evidence type="ECO:0000256" key="1">
    <source>
        <dbReference type="SAM" id="MobiDB-lite"/>
    </source>
</evidence>
<protein>
    <submittedName>
        <fullName evidence="2">Uncharacterized protein</fullName>
    </submittedName>
</protein>
<feature type="compositionally biased region" description="Low complexity" evidence="1">
    <location>
        <begin position="129"/>
        <end position="138"/>
    </location>
</feature>
<dbReference type="AlphaFoldDB" id="A0A6A6HDX5"/>
<evidence type="ECO:0000313" key="2">
    <source>
        <dbReference type="EMBL" id="KAF2236048.1"/>
    </source>
</evidence>
<dbReference type="OrthoDB" id="2446291at2759"/>
<reference evidence="2" key="1">
    <citation type="journal article" date="2020" name="Stud. Mycol.">
        <title>101 Dothideomycetes genomes: a test case for predicting lifestyles and emergence of pathogens.</title>
        <authorList>
            <person name="Haridas S."/>
            <person name="Albert R."/>
            <person name="Binder M."/>
            <person name="Bloem J."/>
            <person name="Labutti K."/>
            <person name="Salamov A."/>
            <person name="Andreopoulos B."/>
            <person name="Baker S."/>
            <person name="Barry K."/>
            <person name="Bills G."/>
            <person name="Bluhm B."/>
            <person name="Cannon C."/>
            <person name="Castanera R."/>
            <person name="Culley D."/>
            <person name="Daum C."/>
            <person name="Ezra D."/>
            <person name="Gonzalez J."/>
            <person name="Henrissat B."/>
            <person name="Kuo A."/>
            <person name="Liang C."/>
            <person name="Lipzen A."/>
            <person name="Lutzoni F."/>
            <person name="Magnuson J."/>
            <person name="Mondo S."/>
            <person name="Nolan M."/>
            <person name="Ohm R."/>
            <person name="Pangilinan J."/>
            <person name="Park H.-J."/>
            <person name="Ramirez L."/>
            <person name="Alfaro M."/>
            <person name="Sun H."/>
            <person name="Tritt A."/>
            <person name="Yoshinaga Y."/>
            <person name="Zwiers L.-H."/>
            <person name="Turgeon B."/>
            <person name="Goodwin S."/>
            <person name="Spatafora J."/>
            <person name="Crous P."/>
            <person name="Grigoriev I."/>
        </authorList>
    </citation>
    <scope>NUCLEOTIDE SEQUENCE</scope>
    <source>
        <strain evidence="2">Tuck. ex Michener</strain>
    </source>
</reference>